<name>A0ABS6XEA6_9BACT</name>
<dbReference type="PROSITE" id="PS51257">
    <property type="entry name" value="PROKAR_LIPOPROTEIN"/>
    <property type="match status" value="1"/>
</dbReference>
<protein>
    <submittedName>
        <fullName evidence="3">DNA/RNA non-specific endonuclease</fullName>
    </submittedName>
</protein>
<dbReference type="Gene3D" id="3.40.570.10">
    <property type="entry name" value="Extracellular Endonuclease, subunit A"/>
    <property type="match status" value="1"/>
</dbReference>
<dbReference type="EMBL" id="JAHWXQ010000003">
    <property type="protein sequence ID" value="MBW3365868.1"/>
    <property type="molecule type" value="Genomic_DNA"/>
</dbReference>
<dbReference type="InterPro" id="IPR040255">
    <property type="entry name" value="Non-specific_endonuclease"/>
</dbReference>
<dbReference type="CDD" id="cd00091">
    <property type="entry name" value="NUC"/>
    <property type="match status" value="1"/>
</dbReference>
<dbReference type="InterPro" id="IPR020821">
    <property type="entry name" value="ENPP1-3/EXOG-like_nuc-like"/>
</dbReference>
<accession>A0ABS6XEA6</accession>
<organism evidence="3 4">
    <name type="scientific">Pontibacter populi</name>
    <dbReference type="NCBI Taxonomy" id="890055"/>
    <lineage>
        <taxon>Bacteria</taxon>
        <taxon>Pseudomonadati</taxon>
        <taxon>Bacteroidota</taxon>
        <taxon>Cytophagia</taxon>
        <taxon>Cytophagales</taxon>
        <taxon>Hymenobacteraceae</taxon>
        <taxon>Pontibacter</taxon>
    </lineage>
</organism>
<dbReference type="GO" id="GO:0004519">
    <property type="term" value="F:endonuclease activity"/>
    <property type="evidence" value="ECO:0007669"/>
    <property type="project" value="UniProtKB-KW"/>
</dbReference>
<dbReference type="InterPro" id="IPR001604">
    <property type="entry name" value="Endo_G_ENPP1-like_dom"/>
</dbReference>
<evidence type="ECO:0000259" key="1">
    <source>
        <dbReference type="SMART" id="SM00477"/>
    </source>
</evidence>
<dbReference type="SMART" id="SM00477">
    <property type="entry name" value="NUC"/>
    <property type="match status" value="1"/>
</dbReference>
<evidence type="ECO:0000313" key="4">
    <source>
        <dbReference type="Proteomes" id="UP000774935"/>
    </source>
</evidence>
<keyword evidence="3" id="KW-0378">Hydrolase</keyword>
<reference evidence="3 4" key="1">
    <citation type="submission" date="2021-07" db="EMBL/GenBank/DDBJ databases">
        <authorList>
            <person name="Kim M.K."/>
        </authorList>
    </citation>
    <scope>NUCLEOTIDE SEQUENCE [LARGE SCALE GENOMIC DNA]</scope>
    <source>
        <strain evidence="3 4">HLY7-15</strain>
    </source>
</reference>
<keyword evidence="4" id="KW-1185">Reference proteome</keyword>
<dbReference type="SUPFAM" id="SSF54060">
    <property type="entry name" value="His-Me finger endonucleases"/>
    <property type="match status" value="1"/>
</dbReference>
<dbReference type="SMART" id="SM00892">
    <property type="entry name" value="Endonuclease_NS"/>
    <property type="match status" value="1"/>
</dbReference>
<dbReference type="InterPro" id="IPR044925">
    <property type="entry name" value="His-Me_finger_sf"/>
</dbReference>
<sequence>MSRRNLLYPFFIVLFLLSCKETEVAPQQSSSLDGKHLLLGNPSGATTDVNNFNNYLVEIPQYALSYSRDRGTPNWVSWYVSKDWLGTADRQDDFRADQSLPEGWYKVVASSYTSSGFDRGHNTPSADRTRTVEDNSATFLMTNMIPQAPNHNRQTWANLEDYTRDLVDSGMEVYVIMGSYGSGGTGSNGLAHTIDQGRVTVPNRIWKVLLILPEGINDLGRINSSTRVIAIDTPNNNSINSDWGAYRTTVDAIEIATGYDLLSSLAKELQETLERQTDRGPTR</sequence>
<proteinExistence type="predicted"/>
<dbReference type="Pfam" id="PF01223">
    <property type="entry name" value="Endonuclease_NS"/>
    <property type="match status" value="1"/>
</dbReference>
<dbReference type="PANTHER" id="PTHR13966">
    <property type="entry name" value="ENDONUCLEASE RELATED"/>
    <property type="match status" value="1"/>
</dbReference>
<gene>
    <name evidence="3" type="ORF">KYK27_12480</name>
</gene>
<comment type="caution">
    <text evidence="3">The sequence shown here is derived from an EMBL/GenBank/DDBJ whole genome shotgun (WGS) entry which is preliminary data.</text>
</comment>
<keyword evidence="3" id="KW-0540">Nuclease</keyword>
<keyword evidence="3" id="KW-0255">Endonuclease</keyword>
<feature type="domain" description="DNA/RNA non-specific endonuclease/pyrophosphatase/phosphodiesterase" evidence="2">
    <location>
        <begin position="58"/>
        <end position="268"/>
    </location>
</feature>
<dbReference type="InterPro" id="IPR044929">
    <property type="entry name" value="DNA/RNA_non-sp_Endonuclease_sf"/>
</dbReference>
<dbReference type="Proteomes" id="UP000774935">
    <property type="component" value="Unassembled WGS sequence"/>
</dbReference>
<dbReference type="PANTHER" id="PTHR13966:SF5">
    <property type="entry name" value="ENDONUCLEASE G, MITOCHONDRIAL"/>
    <property type="match status" value="1"/>
</dbReference>
<feature type="domain" description="ENPP1-3/EXOG-like endonuclease/phosphodiesterase" evidence="1">
    <location>
        <begin position="61"/>
        <end position="268"/>
    </location>
</feature>
<evidence type="ECO:0000313" key="3">
    <source>
        <dbReference type="EMBL" id="MBW3365868.1"/>
    </source>
</evidence>
<evidence type="ECO:0000259" key="2">
    <source>
        <dbReference type="SMART" id="SM00892"/>
    </source>
</evidence>